<feature type="compositionally biased region" description="Basic and acidic residues" evidence="1">
    <location>
        <begin position="44"/>
        <end position="59"/>
    </location>
</feature>
<gene>
    <name evidence="2" type="ORF">ACEZDJ_20355</name>
</gene>
<feature type="compositionally biased region" description="Acidic residues" evidence="1">
    <location>
        <begin position="64"/>
        <end position="74"/>
    </location>
</feature>
<dbReference type="Proteomes" id="UP001592528">
    <property type="component" value="Unassembled WGS sequence"/>
</dbReference>
<name>A0ABV6UQC4_9ACTN</name>
<reference evidence="2 3" key="1">
    <citation type="submission" date="2024-09" db="EMBL/GenBank/DDBJ databases">
        <authorList>
            <person name="Lee S.D."/>
        </authorList>
    </citation>
    <scope>NUCLEOTIDE SEQUENCE [LARGE SCALE GENOMIC DNA]</scope>
    <source>
        <strain evidence="2 3">N1-5</strain>
    </source>
</reference>
<dbReference type="PANTHER" id="PTHR36221:SF1">
    <property type="entry name" value="DUF742 DOMAIN-CONTAINING PROTEIN"/>
    <property type="match status" value="1"/>
</dbReference>
<sequence>MRNTGGPGGRGRRAWGDSSWENDGVPEEEGAEQDGAPHQDGGGEDGRHEGGRHEDDGSLRDGQPAEEDWDDDAELSQLVRPYTLTRGRTRHAEGAAFDVIAQVVAADRDGLADPDGTEGADDPEHQQILELVRSAPLSVAEIAAETDLPLGVARILLGDLLDAELIRVSRPVPAALLPDVSVLREVIQGLRAL</sequence>
<dbReference type="PANTHER" id="PTHR36221">
    <property type="entry name" value="DUF742 DOMAIN-CONTAINING PROTEIN"/>
    <property type="match status" value="1"/>
</dbReference>
<proteinExistence type="predicted"/>
<accession>A0ABV6UQC4</accession>
<evidence type="ECO:0000313" key="3">
    <source>
        <dbReference type="Proteomes" id="UP001592528"/>
    </source>
</evidence>
<feature type="region of interest" description="Disordered" evidence="1">
    <location>
        <begin position="1"/>
        <end position="74"/>
    </location>
</feature>
<organism evidence="2 3">
    <name type="scientific">Streptacidiphilus cavernicola</name>
    <dbReference type="NCBI Taxonomy" id="3342716"/>
    <lineage>
        <taxon>Bacteria</taxon>
        <taxon>Bacillati</taxon>
        <taxon>Actinomycetota</taxon>
        <taxon>Actinomycetes</taxon>
        <taxon>Kitasatosporales</taxon>
        <taxon>Streptomycetaceae</taxon>
        <taxon>Streptacidiphilus</taxon>
    </lineage>
</organism>
<dbReference type="InterPro" id="IPR007995">
    <property type="entry name" value="DUF742"/>
</dbReference>
<comment type="caution">
    <text evidence="2">The sequence shown here is derived from an EMBL/GenBank/DDBJ whole genome shotgun (WGS) entry which is preliminary data.</text>
</comment>
<dbReference type="EMBL" id="JBHEZZ010000011">
    <property type="protein sequence ID" value="MFC1403645.1"/>
    <property type="molecule type" value="Genomic_DNA"/>
</dbReference>
<evidence type="ECO:0000256" key="1">
    <source>
        <dbReference type="SAM" id="MobiDB-lite"/>
    </source>
</evidence>
<dbReference type="RefSeq" id="WP_084713295.1">
    <property type="nucleotide sequence ID" value="NZ_JBHEZZ010000011.1"/>
</dbReference>
<dbReference type="Pfam" id="PF05331">
    <property type="entry name" value="DUF742"/>
    <property type="match status" value="1"/>
</dbReference>
<keyword evidence="3" id="KW-1185">Reference proteome</keyword>
<protein>
    <submittedName>
        <fullName evidence="2">DUF742 domain-containing protein</fullName>
    </submittedName>
</protein>
<evidence type="ECO:0000313" key="2">
    <source>
        <dbReference type="EMBL" id="MFC1403645.1"/>
    </source>
</evidence>